<sequence length="289" mass="33754">MRKQLQVLLEKRVKQCVTNTRDINEECEKIKMKKQGLEERKGEIVKAKASGKIQNIEQVADIAHVYYQVHFQYLINHKGTLYIEEEIEERKAEFYKGTLVDDEEIAPDFTVEKAEASINDVFDERVKFAYDRLSAVKYAETWWNSYNPRFSKFTNDCTNYISQCLRAGGAPMTGYPNRSKGWWMQNNSWTYSWTVAHSFRWYLPNARVGLRAVEVNRPEELKLGDIICYDFEGDGRFNHTTIVTAKDADGMPLVNAHTTNSRKRYWAYTDSTAYTPNIKYIFLQVVDDV</sequence>
<comment type="caution">
    <text evidence="2">The sequence shown here is derived from an EMBL/GenBank/DDBJ whole genome shotgun (WGS) entry which is preliminary data.</text>
</comment>
<evidence type="ECO:0000313" key="3">
    <source>
        <dbReference type="Proteomes" id="UP001589738"/>
    </source>
</evidence>
<evidence type="ECO:0000259" key="1">
    <source>
        <dbReference type="Pfam" id="PF12671"/>
    </source>
</evidence>
<evidence type="ECO:0000313" key="2">
    <source>
        <dbReference type="EMBL" id="MFC0476338.1"/>
    </source>
</evidence>
<dbReference type="EMBL" id="JBHLUU010000100">
    <property type="protein sequence ID" value="MFC0476338.1"/>
    <property type="molecule type" value="Genomic_DNA"/>
</dbReference>
<reference evidence="2 3" key="1">
    <citation type="submission" date="2024-09" db="EMBL/GenBank/DDBJ databases">
        <authorList>
            <person name="Sun Q."/>
            <person name="Mori K."/>
        </authorList>
    </citation>
    <scope>NUCLEOTIDE SEQUENCE [LARGE SCALE GENOMIC DNA]</scope>
    <source>
        <strain evidence="2 3">CGMCC 1.9126</strain>
    </source>
</reference>
<accession>A0ABV6KWS8</accession>
<dbReference type="PANTHER" id="PTHR40032">
    <property type="entry name" value="EXPORTED PROTEIN-RELATED"/>
    <property type="match status" value="1"/>
</dbReference>
<organism evidence="2 3">
    <name type="scientific">Robertmurraya beringensis</name>
    <dbReference type="NCBI Taxonomy" id="641660"/>
    <lineage>
        <taxon>Bacteria</taxon>
        <taxon>Bacillati</taxon>
        <taxon>Bacillota</taxon>
        <taxon>Bacilli</taxon>
        <taxon>Bacillales</taxon>
        <taxon>Bacillaceae</taxon>
        <taxon>Robertmurraya</taxon>
    </lineage>
</organism>
<protein>
    <submittedName>
        <fullName evidence="2">Amidase domain-containing protein</fullName>
    </submittedName>
</protein>
<gene>
    <name evidence="2" type="ORF">ACFFHF_14060</name>
</gene>
<keyword evidence="3" id="KW-1185">Reference proteome</keyword>
<dbReference type="PANTHER" id="PTHR40032:SF1">
    <property type="entry name" value="EXPORTED PROTEIN"/>
    <property type="match status" value="1"/>
</dbReference>
<name>A0ABV6KWS8_9BACI</name>
<proteinExistence type="predicted"/>
<dbReference type="InterPro" id="IPR024301">
    <property type="entry name" value="Amidase_6"/>
</dbReference>
<dbReference type="RefSeq" id="WP_377058439.1">
    <property type="nucleotide sequence ID" value="NZ_JBHLUU010000100.1"/>
</dbReference>
<dbReference type="Pfam" id="PF12671">
    <property type="entry name" value="Amidase_6"/>
    <property type="match status" value="1"/>
</dbReference>
<feature type="domain" description="Putative amidase" evidence="1">
    <location>
        <begin position="130"/>
        <end position="281"/>
    </location>
</feature>
<dbReference type="Proteomes" id="UP001589738">
    <property type="component" value="Unassembled WGS sequence"/>
</dbReference>